<gene>
    <name evidence="1" type="ORF">BN980_GECA02s03222g</name>
</gene>
<reference evidence="1" key="1">
    <citation type="submission" date="2014-03" db="EMBL/GenBank/DDBJ databases">
        <authorList>
            <person name="Casaregola S."/>
        </authorList>
    </citation>
    <scope>NUCLEOTIDE SEQUENCE [LARGE SCALE GENOMIC DNA]</scope>
    <source>
        <strain evidence="1">CLIB 918</strain>
    </source>
</reference>
<evidence type="ECO:0000313" key="1">
    <source>
        <dbReference type="EMBL" id="CDO51932.1"/>
    </source>
</evidence>
<sequence>MKFKISTNKPVSNKSSFKLAAIDAATAEATATVEALTLSPDQQLFPKSPVLGVTLDLLRTMLCALKTQCSNFHYDITVIESSFNAALAGSLSDQLRIQDFAVTLLRAAQTVIEGIDIRLILRYLILLREFHGTSRGYFKRIRIQMYMLNNVVGASSHGTALNRAITVALDGELNNVKLLVQHAYTEMDDESDDAEERAGIRALLVTWTEGNMLEFSRERLQLKAPLLLKLLVSDKGELSTAYAGSSLASDEQSKVDSVYAKSMKNLLRTLEWSGPAYYPKGSAPTDEWTYDGWSTAFAESLDYGSSSPGR</sequence>
<evidence type="ECO:0000313" key="2">
    <source>
        <dbReference type="Proteomes" id="UP000242525"/>
    </source>
</evidence>
<keyword evidence="2" id="KW-1185">Reference proteome</keyword>
<dbReference type="EMBL" id="CCBN010000002">
    <property type="protein sequence ID" value="CDO51932.1"/>
    <property type="molecule type" value="Genomic_DNA"/>
</dbReference>
<name>A0A0J9X477_GEOCN</name>
<dbReference type="Proteomes" id="UP000242525">
    <property type="component" value="Unassembled WGS sequence"/>
</dbReference>
<proteinExistence type="predicted"/>
<accession>A0A0J9X477</accession>
<dbReference type="AlphaFoldDB" id="A0A0J9X477"/>
<protein>
    <submittedName>
        <fullName evidence="1">Uncharacterized protein</fullName>
    </submittedName>
</protein>
<comment type="caution">
    <text evidence="1">The sequence shown here is derived from an EMBL/GenBank/DDBJ whole genome shotgun (WGS) entry which is preliminary data.</text>
</comment>
<organism evidence="1 2">
    <name type="scientific">Geotrichum candidum</name>
    <name type="common">Oospora lactis</name>
    <name type="synonym">Dipodascus geotrichum</name>
    <dbReference type="NCBI Taxonomy" id="1173061"/>
    <lineage>
        <taxon>Eukaryota</taxon>
        <taxon>Fungi</taxon>
        <taxon>Dikarya</taxon>
        <taxon>Ascomycota</taxon>
        <taxon>Saccharomycotina</taxon>
        <taxon>Dipodascomycetes</taxon>
        <taxon>Dipodascales</taxon>
        <taxon>Dipodascaceae</taxon>
        <taxon>Geotrichum</taxon>
    </lineage>
</organism>